<comment type="subcellular location">
    <subcellularLocation>
        <location evidence="1">Membrane</location>
        <topology evidence="1">Multi-pass membrane protein</topology>
    </subcellularLocation>
</comment>
<feature type="transmembrane region" description="Helical" evidence="6">
    <location>
        <begin position="325"/>
        <end position="350"/>
    </location>
</feature>
<evidence type="ECO:0000256" key="6">
    <source>
        <dbReference type="SAM" id="Phobius"/>
    </source>
</evidence>
<comment type="similarity">
    <text evidence="2">Belongs to the autoinducer-2 exporter (AI-2E) (TC 2.A.86) family.</text>
</comment>
<dbReference type="NCBIfam" id="TIGR02872">
    <property type="entry name" value="spore_ytvI"/>
    <property type="match status" value="1"/>
</dbReference>
<dbReference type="InterPro" id="IPR002549">
    <property type="entry name" value="AI-2E-like"/>
</dbReference>
<keyword evidence="5 6" id="KW-0472">Membrane</keyword>
<dbReference type="GO" id="GO:0055085">
    <property type="term" value="P:transmembrane transport"/>
    <property type="evidence" value="ECO:0007669"/>
    <property type="project" value="TreeGrafter"/>
</dbReference>
<accession>A0A5C0SF92</accession>
<dbReference type="PANTHER" id="PTHR21716:SF68">
    <property type="entry name" value="TRANSPORT PROTEIN YTVI-RELATED"/>
    <property type="match status" value="1"/>
</dbReference>
<name>A0A5C0SF92_CRATE</name>
<feature type="transmembrane region" description="Helical" evidence="6">
    <location>
        <begin position="21"/>
        <end position="40"/>
    </location>
</feature>
<dbReference type="EMBL" id="CP042243">
    <property type="protein sequence ID" value="QEK12830.1"/>
    <property type="molecule type" value="Genomic_DNA"/>
</dbReference>
<sequence>MLRGVFMNHYLEKYIPLISRIILICTIVFSIYFISTTLIFYILPFVIAWIIASILEPAINFFTKHLKISRNISTFIVLLFFVSCIGSIIALISGIIIVQLTKLSVMLPKYSEKLYFHTNDLTQKMERLYIQLPYDLAQSIINMVNTLSESLTSIITKLISSLLSFISAIPGFFIFLFVTIIATFFIARDKSEIKKFIITQLPANTLSKSRIFKNDLLFALMGYIKAQLILMFITFIESTIGLTIIGIDYSVLIALIASIIDVFPILGTGCVYIPLILWEILSNDYKSAIGLGILYGIILFIRQLFEPKILGNQIGLYPLVTLISMYIGLKLFGLLGLMIGPICVIICITLQKIDILPRWKE</sequence>
<evidence type="ECO:0000313" key="7">
    <source>
        <dbReference type="EMBL" id="QEK12830.1"/>
    </source>
</evidence>
<dbReference type="OrthoDB" id="9774361at2"/>
<evidence type="ECO:0000256" key="1">
    <source>
        <dbReference type="ARBA" id="ARBA00004141"/>
    </source>
</evidence>
<dbReference type="Proteomes" id="UP000324646">
    <property type="component" value="Chromosome"/>
</dbReference>
<feature type="transmembrane region" description="Helical" evidence="6">
    <location>
        <begin position="216"/>
        <end position="245"/>
    </location>
</feature>
<evidence type="ECO:0000256" key="4">
    <source>
        <dbReference type="ARBA" id="ARBA00022989"/>
    </source>
</evidence>
<dbReference type="KEGG" id="crs:FQB35_11125"/>
<keyword evidence="3 6" id="KW-0812">Transmembrane</keyword>
<protein>
    <submittedName>
        <fullName evidence="7">Sporulation integral membrane protein YtvI</fullName>
    </submittedName>
</protein>
<dbReference type="GO" id="GO:0016020">
    <property type="term" value="C:membrane"/>
    <property type="evidence" value="ECO:0007669"/>
    <property type="project" value="UniProtKB-SubCell"/>
</dbReference>
<keyword evidence="8" id="KW-1185">Reference proteome</keyword>
<dbReference type="AlphaFoldDB" id="A0A5C0SF92"/>
<organism evidence="7 8">
    <name type="scientific">Crassaminicella thermophila</name>
    <dbReference type="NCBI Taxonomy" id="2599308"/>
    <lineage>
        <taxon>Bacteria</taxon>
        <taxon>Bacillati</taxon>
        <taxon>Bacillota</taxon>
        <taxon>Clostridia</taxon>
        <taxon>Eubacteriales</taxon>
        <taxon>Clostridiaceae</taxon>
        <taxon>Crassaminicella</taxon>
    </lineage>
</organism>
<evidence type="ECO:0000313" key="8">
    <source>
        <dbReference type="Proteomes" id="UP000324646"/>
    </source>
</evidence>
<gene>
    <name evidence="7" type="primary">ytvI</name>
    <name evidence="7" type="ORF">FQB35_11125</name>
</gene>
<reference evidence="7 8" key="1">
    <citation type="submission" date="2019-07" db="EMBL/GenBank/DDBJ databases">
        <title>Complete genome of Crassaminicella thermophila SY095.</title>
        <authorList>
            <person name="Li X."/>
        </authorList>
    </citation>
    <scope>NUCLEOTIDE SEQUENCE [LARGE SCALE GENOMIC DNA]</scope>
    <source>
        <strain evidence="7 8">SY095</strain>
    </source>
</reference>
<feature type="transmembrane region" description="Helical" evidence="6">
    <location>
        <begin position="46"/>
        <end position="63"/>
    </location>
</feature>
<dbReference type="Pfam" id="PF01594">
    <property type="entry name" value="AI-2E_transport"/>
    <property type="match status" value="1"/>
</dbReference>
<proteinExistence type="inferred from homology"/>
<dbReference type="PANTHER" id="PTHR21716">
    <property type="entry name" value="TRANSMEMBRANE PROTEIN"/>
    <property type="match status" value="1"/>
</dbReference>
<feature type="transmembrane region" description="Helical" evidence="6">
    <location>
        <begin position="75"/>
        <end position="100"/>
    </location>
</feature>
<evidence type="ECO:0000256" key="3">
    <source>
        <dbReference type="ARBA" id="ARBA00022692"/>
    </source>
</evidence>
<feature type="transmembrane region" description="Helical" evidence="6">
    <location>
        <begin position="162"/>
        <end position="187"/>
    </location>
</feature>
<keyword evidence="4 6" id="KW-1133">Transmembrane helix</keyword>
<evidence type="ECO:0000256" key="5">
    <source>
        <dbReference type="ARBA" id="ARBA00023136"/>
    </source>
</evidence>
<feature type="transmembrane region" description="Helical" evidence="6">
    <location>
        <begin position="287"/>
        <end position="305"/>
    </location>
</feature>
<dbReference type="InterPro" id="IPR014227">
    <property type="entry name" value="YtvI-like"/>
</dbReference>
<evidence type="ECO:0000256" key="2">
    <source>
        <dbReference type="ARBA" id="ARBA00009773"/>
    </source>
</evidence>
<feature type="transmembrane region" description="Helical" evidence="6">
    <location>
        <begin position="251"/>
        <end position="275"/>
    </location>
</feature>